<proteinExistence type="predicted"/>
<dbReference type="EMBL" id="BJYR01000015">
    <property type="protein sequence ID" value="GEO00560.1"/>
    <property type="molecule type" value="Genomic_DNA"/>
</dbReference>
<dbReference type="Gene3D" id="1.10.238.160">
    <property type="match status" value="1"/>
</dbReference>
<keyword evidence="2" id="KW-1185">Reference proteome</keyword>
<evidence type="ECO:0000313" key="2">
    <source>
        <dbReference type="Proteomes" id="UP000321464"/>
    </source>
</evidence>
<gene>
    <name evidence="1" type="ORF">NSE01_23920</name>
</gene>
<accession>A0A512ALH4</accession>
<protein>
    <recommendedName>
        <fullName evidence="3">Helix-turn-helix domain-containing protein</fullName>
    </recommendedName>
</protein>
<sequence>MIQVTPGFQPHELIEIFEAPEDQGENDLAREMVRLTGTQLAREFLRGGIATFARPLGGGEIIEIPAAHWEIDDALPRFATGAYATNDWANAGAVPTHRIFVDEHQYDRWLVATPPDGHLSKRECEVAFDPYLRTARAIVARAANQDVTASVSIEPAQPAAPAGTGPELLLIAEVSSLVALRPSTIYKKLQEGDFPQQIKLGSRAVWSKPEVLAWVRGKAALRAS</sequence>
<reference evidence="1 2" key="1">
    <citation type="submission" date="2019-07" db="EMBL/GenBank/DDBJ databases">
        <title>Whole genome shotgun sequence of Novosphingobium sediminis NBRC 106119.</title>
        <authorList>
            <person name="Hosoyama A."/>
            <person name="Uohara A."/>
            <person name="Ohji S."/>
            <person name="Ichikawa N."/>
        </authorList>
    </citation>
    <scope>NUCLEOTIDE SEQUENCE [LARGE SCALE GENOMIC DNA]</scope>
    <source>
        <strain evidence="1 2">NBRC 106119</strain>
    </source>
</reference>
<evidence type="ECO:0008006" key="3">
    <source>
        <dbReference type="Google" id="ProtNLM"/>
    </source>
</evidence>
<dbReference type="AlphaFoldDB" id="A0A512ALH4"/>
<comment type="caution">
    <text evidence="1">The sequence shown here is derived from an EMBL/GenBank/DDBJ whole genome shotgun (WGS) entry which is preliminary data.</text>
</comment>
<dbReference type="InterPro" id="IPR010260">
    <property type="entry name" value="AlpA"/>
</dbReference>
<dbReference type="Proteomes" id="UP000321464">
    <property type="component" value="Unassembled WGS sequence"/>
</dbReference>
<evidence type="ECO:0000313" key="1">
    <source>
        <dbReference type="EMBL" id="GEO00560.1"/>
    </source>
</evidence>
<name>A0A512ALH4_9SPHN</name>
<dbReference type="Pfam" id="PF05930">
    <property type="entry name" value="Phage_AlpA"/>
    <property type="match status" value="1"/>
</dbReference>
<organism evidence="1 2">
    <name type="scientific">Novosphingobium sediminis</name>
    <dbReference type="NCBI Taxonomy" id="707214"/>
    <lineage>
        <taxon>Bacteria</taxon>
        <taxon>Pseudomonadati</taxon>
        <taxon>Pseudomonadota</taxon>
        <taxon>Alphaproteobacteria</taxon>
        <taxon>Sphingomonadales</taxon>
        <taxon>Sphingomonadaceae</taxon>
        <taxon>Novosphingobium</taxon>
    </lineage>
</organism>